<dbReference type="Pfam" id="PF22888">
    <property type="entry name" value="FIMAH"/>
    <property type="match status" value="1"/>
</dbReference>
<protein>
    <submittedName>
        <fullName evidence="15">2',3'-cyclic-nucleotide 2'-phosphodiesterase</fullName>
    </submittedName>
</protein>
<evidence type="ECO:0000259" key="14">
    <source>
        <dbReference type="Pfam" id="PF22888"/>
    </source>
</evidence>
<evidence type="ECO:0000313" key="16">
    <source>
        <dbReference type="Proteomes" id="UP000198312"/>
    </source>
</evidence>
<feature type="domain" description="5'-Nucleotidase C-terminal" evidence="13">
    <location>
        <begin position="378"/>
        <end position="573"/>
    </location>
</feature>
<evidence type="ECO:0000256" key="10">
    <source>
        <dbReference type="ARBA" id="ARBA00023268"/>
    </source>
</evidence>
<keyword evidence="10" id="KW-0511">Multifunctional enzyme</keyword>
<comment type="catalytic activity">
    <reaction evidence="1">
        <text>a ribonucleoside 3'-phosphate + H2O = a ribonucleoside + phosphate</text>
        <dbReference type="Rhea" id="RHEA:10144"/>
        <dbReference type="ChEBI" id="CHEBI:13197"/>
        <dbReference type="ChEBI" id="CHEBI:15377"/>
        <dbReference type="ChEBI" id="CHEBI:18254"/>
        <dbReference type="ChEBI" id="CHEBI:43474"/>
        <dbReference type="EC" id="3.1.3.6"/>
    </reaction>
</comment>
<dbReference type="InterPro" id="IPR008334">
    <property type="entry name" value="5'-Nucleotdase_C"/>
</dbReference>
<evidence type="ECO:0000256" key="8">
    <source>
        <dbReference type="ARBA" id="ARBA00022741"/>
    </source>
</evidence>
<dbReference type="InterPro" id="IPR006146">
    <property type="entry name" value="5'-Nucleotdase_CS"/>
</dbReference>
<evidence type="ECO:0000256" key="4">
    <source>
        <dbReference type="ARBA" id="ARBA00004196"/>
    </source>
</evidence>
<dbReference type="GO" id="GO:0008254">
    <property type="term" value="F:3'-nucleotidase activity"/>
    <property type="evidence" value="ECO:0007669"/>
    <property type="project" value="UniProtKB-EC"/>
</dbReference>
<dbReference type="Gene3D" id="3.90.780.10">
    <property type="entry name" value="5'-Nucleotidase, C-terminal domain"/>
    <property type="match status" value="1"/>
</dbReference>
<name>A0A220U0T0_9BACI</name>
<keyword evidence="16" id="KW-1185">Reference proteome</keyword>
<dbReference type="SUPFAM" id="SSF56300">
    <property type="entry name" value="Metallo-dependent phosphatases"/>
    <property type="match status" value="1"/>
</dbReference>
<dbReference type="Pfam" id="PF02872">
    <property type="entry name" value="5_nucleotid_C"/>
    <property type="match status" value="1"/>
</dbReference>
<gene>
    <name evidence="15" type="ORF">CFK37_04840</name>
</gene>
<dbReference type="PANTHER" id="PTHR11575:SF6">
    <property type="entry name" value="2',3'-CYCLIC-NUCLEOTIDE 2'-PHOSPHODIESTERASE_3'-NUCLEOTIDASE"/>
    <property type="match status" value="1"/>
</dbReference>
<dbReference type="GO" id="GO:0000166">
    <property type="term" value="F:nucleotide binding"/>
    <property type="evidence" value="ECO:0007669"/>
    <property type="project" value="UniProtKB-KW"/>
</dbReference>
<dbReference type="PANTHER" id="PTHR11575">
    <property type="entry name" value="5'-NUCLEOTIDASE-RELATED"/>
    <property type="match status" value="1"/>
</dbReference>
<evidence type="ECO:0000313" key="15">
    <source>
        <dbReference type="EMBL" id="ASK61546.1"/>
    </source>
</evidence>
<organism evidence="15 16">
    <name type="scientific">Virgibacillus phasianinus</name>
    <dbReference type="NCBI Taxonomy" id="2017483"/>
    <lineage>
        <taxon>Bacteria</taxon>
        <taxon>Bacillati</taxon>
        <taxon>Bacillota</taxon>
        <taxon>Bacilli</taxon>
        <taxon>Bacillales</taxon>
        <taxon>Bacillaceae</taxon>
        <taxon>Virgibacillus</taxon>
    </lineage>
</organism>
<evidence type="ECO:0000256" key="5">
    <source>
        <dbReference type="ARBA" id="ARBA00006654"/>
    </source>
</evidence>
<accession>A0A220U0T0</accession>
<dbReference type="InterPro" id="IPR006179">
    <property type="entry name" value="5_nucleotidase/apyrase"/>
</dbReference>
<dbReference type="GO" id="GO:0046872">
    <property type="term" value="F:metal ion binding"/>
    <property type="evidence" value="ECO:0007669"/>
    <property type="project" value="UniProtKB-KW"/>
</dbReference>
<dbReference type="PRINTS" id="PR01607">
    <property type="entry name" value="APYRASEFAMLY"/>
</dbReference>
<evidence type="ECO:0000256" key="1">
    <source>
        <dbReference type="ARBA" id="ARBA00000527"/>
    </source>
</evidence>
<dbReference type="Gene3D" id="3.60.21.10">
    <property type="match status" value="1"/>
</dbReference>
<dbReference type="RefSeq" id="WP_089060823.1">
    <property type="nucleotide sequence ID" value="NZ_CP022315.1"/>
</dbReference>
<dbReference type="InterPro" id="IPR029052">
    <property type="entry name" value="Metallo-depent_PP-like"/>
</dbReference>
<feature type="domain" description="FIMAH" evidence="14">
    <location>
        <begin position="667"/>
        <end position="746"/>
    </location>
</feature>
<comment type="cofactor">
    <cofactor evidence="3">
        <name>a divalent metal cation</name>
        <dbReference type="ChEBI" id="CHEBI:60240"/>
    </cofactor>
</comment>
<dbReference type="Pfam" id="PF00149">
    <property type="entry name" value="Metallophos"/>
    <property type="match status" value="1"/>
</dbReference>
<dbReference type="AlphaFoldDB" id="A0A220U0T0"/>
<keyword evidence="7 11" id="KW-0732">Signal</keyword>
<reference evidence="15 16" key="1">
    <citation type="submission" date="2017-07" db="EMBL/GenBank/DDBJ databases">
        <title>Virgibacillus sp. LM2416.</title>
        <authorList>
            <person name="Tak E.J."/>
            <person name="Bae J.-W."/>
        </authorList>
    </citation>
    <scope>NUCLEOTIDE SEQUENCE [LARGE SCALE GENOMIC DNA]</scope>
    <source>
        <strain evidence="15 16">LM2416</strain>
    </source>
</reference>
<comment type="subcellular location">
    <subcellularLocation>
        <location evidence="4">Cell envelope</location>
    </subcellularLocation>
</comment>
<evidence type="ECO:0000256" key="3">
    <source>
        <dbReference type="ARBA" id="ARBA00001968"/>
    </source>
</evidence>
<evidence type="ECO:0000256" key="6">
    <source>
        <dbReference type="ARBA" id="ARBA00022723"/>
    </source>
</evidence>
<dbReference type="GO" id="GO:0030288">
    <property type="term" value="C:outer membrane-bounded periplasmic space"/>
    <property type="evidence" value="ECO:0007669"/>
    <property type="project" value="TreeGrafter"/>
</dbReference>
<dbReference type="OrthoDB" id="9775118at2"/>
<comment type="catalytic activity">
    <reaction evidence="2">
        <text>a nucleoside 2',3'-cyclic phosphate + H2O = a nucleoside 3'-phosphate + H(+)</text>
        <dbReference type="Rhea" id="RHEA:19621"/>
        <dbReference type="ChEBI" id="CHEBI:15377"/>
        <dbReference type="ChEBI" id="CHEBI:15378"/>
        <dbReference type="ChEBI" id="CHEBI:66949"/>
        <dbReference type="ChEBI" id="CHEBI:66954"/>
        <dbReference type="EC" id="3.1.4.16"/>
    </reaction>
</comment>
<evidence type="ECO:0000256" key="9">
    <source>
        <dbReference type="ARBA" id="ARBA00022801"/>
    </source>
</evidence>
<evidence type="ECO:0000256" key="7">
    <source>
        <dbReference type="ARBA" id="ARBA00022729"/>
    </source>
</evidence>
<feature type="domain" description="Calcineurin-like phosphoesterase" evidence="12">
    <location>
        <begin position="40"/>
        <end position="282"/>
    </location>
</feature>
<evidence type="ECO:0000259" key="13">
    <source>
        <dbReference type="Pfam" id="PF02872"/>
    </source>
</evidence>
<dbReference type="CDD" id="cd07410">
    <property type="entry name" value="MPP_CpdB_N"/>
    <property type="match status" value="1"/>
</dbReference>
<dbReference type="Proteomes" id="UP000198312">
    <property type="component" value="Chromosome"/>
</dbReference>
<sequence length="750" mass="82545">MNRGKVGKISFMLLVALVMVVPFSGSTTNAETTDSSIVNMRLMETTDIHVHLVNYNYYQDKPTNEFGLAMTATLIKQARSDATNSMLFDNGDLLQGNPLGDYVAKNGLEEGEVHPVYKAMNLLNYDTGNIGNHEFNYGIDYLKEATDDANFPYINANVYYDDGDNDPTNDENFFEPYKILHKQVEDTNGNTQTVDVGVIGFVPPQIMQWDKANLDGKVKTKGIYETAKKYVPIMKEEGADIIVAVPHSGLGSVELQEREENATYNLTEVEGIDAIMFGHAHEVFPSETFAGIPGVDLEKGTINGVPSVEAGFWGDHLGIIDLKLEKDGEGWNIIDSSADVRAIHDENGNALVEPDQEILDAVAEDHQATLDYIRSEVGETTAPIYSYFALVKDDPSVQIVSNAQKWYTEQAVAGTEYEGLPVLSAAAPFKAGGRGGANYYTYIPEGPIAIKNVADLYVYPNTLKVVKLSGEQIREWLEMSAGQFNQIDPNASGQQSLVDLDFPTYNFDVIDGVTYNVDVTAPSRYSNDGELINPDAQRIVNLQYNGEPVQDDQEFLVATNNYRASGGGNFPNLDGSQIVLSPQIQNRQAVIQYIQDNGTIDPSADGNWSFAAVDGNPELTFQSSVDAQQFIQPDGNITYLGVGTEGFAKYGLDLSGTEEPEPEPVTLASLKQDVADFIEADKIDHPLAVQLTNKLNQVEHQLEKGHDKQAMKKMDGFLKHLNNKAMNKFIAADAKETLNNTAEELMNNWK</sequence>
<dbReference type="NCBIfam" id="NF006938">
    <property type="entry name" value="PRK09420.1"/>
    <property type="match status" value="1"/>
</dbReference>
<evidence type="ECO:0000256" key="2">
    <source>
        <dbReference type="ARBA" id="ARBA00001730"/>
    </source>
</evidence>
<feature type="chain" id="PRO_5011817801" evidence="11">
    <location>
        <begin position="31"/>
        <end position="750"/>
    </location>
</feature>
<proteinExistence type="inferred from homology"/>
<keyword evidence="6" id="KW-0479">Metal-binding</keyword>
<dbReference type="KEGG" id="vil:CFK37_04840"/>
<dbReference type="SUPFAM" id="SSF55816">
    <property type="entry name" value="5'-nucleotidase (syn. UDP-sugar hydrolase), C-terminal domain"/>
    <property type="match status" value="1"/>
</dbReference>
<keyword evidence="9 11" id="KW-0378">Hydrolase</keyword>
<dbReference type="GO" id="GO:0009166">
    <property type="term" value="P:nucleotide catabolic process"/>
    <property type="evidence" value="ECO:0007669"/>
    <property type="project" value="InterPro"/>
</dbReference>
<comment type="similarity">
    <text evidence="5 11">Belongs to the 5'-nucleotidase family.</text>
</comment>
<dbReference type="PROSITE" id="PS00786">
    <property type="entry name" value="5_NUCLEOTIDASE_2"/>
    <property type="match status" value="1"/>
</dbReference>
<evidence type="ECO:0000256" key="11">
    <source>
        <dbReference type="RuleBase" id="RU362119"/>
    </source>
</evidence>
<dbReference type="InterPro" id="IPR036907">
    <property type="entry name" value="5'-Nucleotdase_C_sf"/>
</dbReference>
<dbReference type="GO" id="GO:0008663">
    <property type="term" value="F:2',3'-cyclic-nucleotide 2'-phosphodiesterase activity"/>
    <property type="evidence" value="ECO:0007669"/>
    <property type="project" value="UniProtKB-EC"/>
</dbReference>
<evidence type="ECO:0000259" key="12">
    <source>
        <dbReference type="Pfam" id="PF00149"/>
    </source>
</evidence>
<dbReference type="InterPro" id="IPR004843">
    <property type="entry name" value="Calcineurin-like_PHP"/>
</dbReference>
<keyword evidence="8 11" id="KW-0547">Nucleotide-binding</keyword>
<dbReference type="EMBL" id="CP022315">
    <property type="protein sequence ID" value="ASK61546.1"/>
    <property type="molecule type" value="Genomic_DNA"/>
</dbReference>
<dbReference type="InterPro" id="IPR054470">
    <property type="entry name" value="FIMAH_dom"/>
</dbReference>
<feature type="signal peptide" evidence="11">
    <location>
        <begin position="1"/>
        <end position="30"/>
    </location>
</feature>
<dbReference type="InterPro" id="IPR041827">
    <property type="entry name" value="CpdB_N"/>
</dbReference>